<reference evidence="1" key="1">
    <citation type="submission" date="2023-03" db="EMBL/GenBank/DDBJ databases">
        <authorList>
            <person name="Steffen K."/>
            <person name="Cardenas P."/>
        </authorList>
    </citation>
    <scope>NUCLEOTIDE SEQUENCE</scope>
</reference>
<organism evidence="1 2">
    <name type="scientific">Geodia barretti</name>
    <name type="common">Barrett's horny sponge</name>
    <dbReference type="NCBI Taxonomy" id="519541"/>
    <lineage>
        <taxon>Eukaryota</taxon>
        <taxon>Metazoa</taxon>
        <taxon>Porifera</taxon>
        <taxon>Demospongiae</taxon>
        <taxon>Heteroscleromorpha</taxon>
        <taxon>Tetractinellida</taxon>
        <taxon>Astrophorina</taxon>
        <taxon>Geodiidae</taxon>
        <taxon>Geodia</taxon>
    </lineage>
</organism>
<protein>
    <submittedName>
        <fullName evidence="1">Uncharacterized protein</fullName>
    </submittedName>
</protein>
<gene>
    <name evidence="1" type="ORF">GBAR_LOCUS8529</name>
</gene>
<evidence type="ECO:0000313" key="1">
    <source>
        <dbReference type="EMBL" id="CAI8013457.1"/>
    </source>
</evidence>
<dbReference type="Proteomes" id="UP001174909">
    <property type="component" value="Unassembled WGS sequence"/>
</dbReference>
<keyword evidence="2" id="KW-1185">Reference proteome</keyword>
<proteinExistence type="predicted"/>
<dbReference type="EMBL" id="CASHTH010001263">
    <property type="protein sequence ID" value="CAI8013457.1"/>
    <property type="molecule type" value="Genomic_DNA"/>
</dbReference>
<dbReference type="AlphaFoldDB" id="A0AA35RNQ7"/>
<evidence type="ECO:0000313" key="2">
    <source>
        <dbReference type="Proteomes" id="UP001174909"/>
    </source>
</evidence>
<sequence length="84" mass="9364">MESALLEFGAIVALSSDRYSSLPHLDNSESGYVRDSLETLIDQMWPLEDQLGNLQSYQDFAFLLEHITDAVDGHVASRGSGYNR</sequence>
<name>A0AA35RNQ7_GEOBA</name>
<accession>A0AA35RNQ7</accession>
<comment type="caution">
    <text evidence="1">The sequence shown here is derived from an EMBL/GenBank/DDBJ whole genome shotgun (WGS) entry which is preliminary data.</text>
</comment>